<keyword evidence="1" id="KW-0812">Transmembrane</keyword>
<keyword evidence="1" id="KW-1133">Transmembrane helix</keyword>
<evidence type="ECO:0000313" key="3">
    <source>
        <dbReference type="Proteomes" id="UP001364764"/>
    </source>
</evidence>
<evidence type="ECO:0000256" key="1">
    <source>
        <dbReference type="SAM" id="Phobius"/>
    </source>
</evidence>
<organism evidence="2 3">
    <name type="scientific">Paenibacillus amylolyticus</name>
    <dbReference type="NCBI Taxonomy" id="1451"/>
    <lineage>
        <taxon>Bacteria</taxon>
        <taxon>Bacillati</taxon>
        <taxon>Bacillota</taxon>
        <taxon>Bacilli</taxon>
        <taxon>Bacillales</taxon>
        <taxon>Paenibacillaceae</taxon>
        <taxon>Paenibacillus</taxon>
    </lineage>
</organism>
<sequence length="67" mass="7284">MKEGIKNVLLGTVVFVVGFSIILLLTSSDIEAELTYYAAIAYALLYLASVISVCTAVLLKKMTQLKK</sequence>
<dbReference type="EMBL" id="CP145892">
    <property type="protein sequence ID" value="WWP19253.1"/>
    <property type="molecule type" value="Genomic_DNA"/>
</dbReference>
<feature type="transmembrane region" description="Helical" evidence="1">
    <location>
        <begin position="7"/>
        <end position="28"/>
    </location>
</feature>
<gene>
    <name evidence="2" type="ORF">V6668_22585</name>
</gene>
<dbReference type="RefSeq" id="WP_047843932.1">
    <property type="nucleotide sequence ID" value="NZ_CP145892.1"/>
</dbReference>
<dbReference type="AlphaFoldDB" id="A0ABD8APF3"/>
<keyword evidence="1" id="KW-0472">Membrane</keyword>
<name>A0ABD8APF3_PAEAM</name>
<accession>A0ABD8APF3</accession>
<reference evidence="2 3" key="1">
    <citation type="submission" date="2024-02" db="EMBL/GenBank/DDBJ databases">
        <title>Complete sequences of two Paenibacillus sp. strains and one Lysinibacillus strain isolated from the environment on STAA medium highlight biotechnological potential.</title>
        <authorList>
            <person name="Attere S.A."/>
            <person name="Piche L.C."/>
            <person name="Intertaglia L."/>
            <person name="Lami R."/>
            <person name="Charette S.J."/>
            <person name="Vincent A.T."/>
        </authorList>
    </citation>
    <scope>NUCLEOTIDE SEQUENCE [LARGE SCALE GENOMIC DNA]</scope>
    <source>
        <strain evidence="2 3">Y5S-7</strain>
    </source>
</reference>
<proteinExistence type="predicted"/>
<feature type="transmembrane region" description="Helical" evidence="1">
    <location>
        <begin position="34"/>
        <end position="59"/>
    </location>
</feature>
<protein>
    <submittedName>
        <fullName evidence="2">Uncharacterized protein</fullName>
    </submittedName>
</protein>
<dbReference type="GeneID" id="93478316"/>
<evidence type="ECO:0000313" key="2">
    <source>
        <dbReference type="EMBL" id="WWP19253.1"/>
    </source>
</evidence>
<dbReference type="Proteomes" id="UP001364764">
    <property type="component" value="Chromosome"/>
</dbReference>